<keyword evidence="14" id="KW-1185">Reference proteome</keyword>
<dbReference type="InterPro" id="IPR000243">
    <property type="entry name" value="Pept_T1A_subB"/>
</dbReference>
<reference evidence="14" key="1">
    <citation type="submission" date="2011-08" db="EMBL/GenBank/DDBJ databases">
        <authorList>
            <person name="Rombauts S."/>
        </authorList>
    </citation>
    <scope>NUCLEOTIDE SEQUENCE</scope>
    <source>
        <strain evidence="14">London</strain>
    </source>
</reference>
<dbReference type="GO" id="GO:0004298">
    <property type="term" value="F:threonine-type endopeptidase activity"/>
    <property type="evidence" value="ECO:0007669"/>
    <property type="project" value="UniProtKB-KW"/>
</dbReference>
<keyword evidence="4" id="KW-0963">Cytoplasm</keyword>
<dbReference type="PROSITE" id="PS51476">
    <property type="entry name" value="PROTEASOME_BETA_2"/>
    <property type="match status" value="1"/>
</dbReference>
<dbReference type="EMBL" id="CAEY01001563">
    <property type="status" value="NOT_ANNOTATED_CDS"/>
    <property type="molecule type" value="Genomic_DNA"/>
</dbReference>
<evidence type="ECO:0000256" key="10">
    <source>
        <dbReference type="ARBA" id="ARBA00023242"/>
    </source>
</evidence>
<keyword evidence="6" id="KW-0888">Threonine protease</keyword>
<dbReference type="EC" id="3.4.25.1" evidence="3"/>
<name>T1K420_TETUR</name>
<dbReference type="PANTHER" id="PTHR32194:SF0">
    <property type="entry name" value="ATP-DEPENDENT PROTEASE SUBUNIT HSLV"/>
    <property type="match status" value="1"/>
</dbReference>
<gene>
    <name evidence="13" type="primary">107360630</name>
</gene>
<evidence type="ECO:0000313" key="13">
    <source>
        <dbReference type="EnsemblMetazoa" id="tetur05g01040.1"/>
    </source>
</evidence>
<accession>T1K420</accession>
<evidence type="ECO:0000256" key="4">
    <source>
        <dbReference type="ARBA" id="ARBA00022490"/>
    </source>
</evidence>
<dbReference type="SUPFAM" id="SSF56235">
    <property type="entry name" value="N-terminal nucleophile aminohydrolases (Ntn hydrolases)"/>
    <property type="match status" value="1"/>
</dbReference>
<dbReference type="EnsemblMetazoa" id="tetur05g01040.1">
    <property type="protein sequence ID" value="tetur05g01040.1"/>
    <property type="gene ID" value="tetur05g01040"/>
</dbReference>
<dbReference type="OrthoDB" id="7854943at2759"/>
<reference evidence="13" key="2">
    <citation type="submission" date="2015-06" db="UniProtKB">
        <authorList>
            <consortium name="EnsemblMetazoa"/>
        </authorList>
    </citation>
    <scope>IDENTIFICATION</scope>
</reference>
<comment type="subcellular location">
    <subcellularLocation>
        <location evidence="2">Nucleus</location>
    </subcellularLocation>
</comment>
<dbReference type="CDD" id="cd03762">
    <property type="entry name" value="proteasome_beta_type_6"/>
    <property type="match status" value="1"/>
</dbReference>
<dbReference type="InterPro" id="IPR029055">
    <property type="entry name" value="Ntn_hydrolases_N"/>
</dbReference>
<dbReference type="GO" id="GO:0005737">
    <property type="term" value="C:cytoplasm"/>
    <property type="evidence" value="ECO:0007669"/>
    <property type="project" value="TreeGrafter"/>
</dbReference>
<evidence type="ECO:0000256" key="2">
    <source>
        <dbReference type="ARBA" id="ARBA00004123"/>
    </source>
</evidence>
<evidence type="ECO:0000256" key="12">
    <source>
        <dbReference type="PIRSR" id="PIRSR600243-1"/>
    </source>
</evidence>
<dbReference type="FunFam" id="3.60.20.10:FF:000010">
    <property type="entry name" value="Proteasome subunit beta type-1"/>
    <property type="match status" value="1"/>
</dbReference>
<dbReference type="Proteomes" id="UP000015104">
    <property type="component" value="Unassembled WGS sequence"/>
</dbReference>
<evidence type="ECO:0000256" key="3">
    <source>
        <dbReference type="ARBA" id="ARBA00012039"/>
    </source>
</evidence>
<evidence type="ECO:0000256" key="7">
    <source>
        <dbReference type="ARBA" id="ARBA00022801"/>
    </source>
</evidence>
<evidence type="ECO:0000256" key="9">
    <source>
        <dbReference type="ARBA" id="ARBA00023145"/>
    </source>
</evidence>
<dbReference type="eggNOG" id="KOG0174">
    <property type="taxonomic scope" value="Eukaryota"/>
</dbReference>
<evidence type="ECO:0000256" key="6">
    <source>
        <dbReference type="ARBA" id="ARBA00022698"/>
    </source>
</evidence>
<comment type="catalytic activity">
    <reaction evidence="1">
        <text>Cleavage of peptide bonds with very broad specificity.</text>
        <dbReference type="EC" id="3.4.25.1"/>
    </reaction>
</comment>
<evidence type="ECO:0000256" key="8">
    <source>
        <dbReference type="ARBA" id="ARBA00022942"/>
    </source>
</evidence>
<dbReference type="OMA" id="YPSDKLQ"/>
<protein>
    <recommendedName>
        <fullName evidence="3">proteasome endopeptidase complex</fullName>
        <ecNumber evidence="3">3.4.25.1</ecNumber>
    </recommendedName>
</protein>
<dbReference type="STRING" id="32264.T1K420"/>
<dbReference type="PANTHER" id="PTHR32194">
    <property type="entry name" value="METALLOPROTEASE TLDD"/>
    <property type="match status" value="1"/>
</dbReference>
<dbReference type="Pfam" id="PF00227">
    <property type="entry name" value="Proteasome"/>
    <property type="match status" value="1"/>
</dbReference>
<organism evidence="13 14">
    <name type="scientific">Tetranychus urticae</name>
    <name type="common">Two-spotted spider mite</name>
    <dbReference type="NCBI Taxonomy" id="32264"/>
    <lineage>
        <taxon>Eukaryota</taxon>
        <taxon>Metazoa</taxon>
        <taxon>Ecdysozoa</taxon>
        <taxon>Arthropoda</taxon>
        <taxon>Chelicerata</taxon>
        <taxon>Arachnida</taxon>
        <taxon>Acari</taxon>
        <taxon>Acariformes</taxon>
        <taxon>Trombidiformes</taxon>
        <taxon>Prostigmata</taxon>
        <taxon>Eleutherengona</taxon>
        <taxon>Raphignathae</taxon>
        <taxon>Tetranychoidea</taxon>
        <taxon>Tetranychidae</taxon>
        <taxon>Tetranychus</taxon>
    </lineage>
</organism>
<keyword evidence="9" id="KW-0865">Zymogen</keyword>
<dbReference type="PRINTS" id="PR00141">
    <property type="entry name" value="PROTEASOME"/>
</dbReference>
<dbReference type="HOGENOM" id="CLU_035750_5_2_1"/>
<keyword evidence="10" id="KW-0539">Nucleus</keyword>
<evidence type="ECO:0000256" key="5">
    <source>
        <dbReference type="ARBA" id="ARBA00022670"/>
    </source>
</evidence>
<dbReference type="GO" id="GO:0019774">
    <property type="term" value="C:proteasome core complex, beta-subunit complex"/>
    <property type="evidence" value="ECO:0007669"/>
    <property type="project" value="UniProtKB-ARBA"/>
</dbReference>
<feature type="active site" description="Nucleophile" evidence="12">
    <location>
        <position position="39"/>
    </location>
</feature>
<dbReference type="GO" id="GO:0005634">
    <property type="term" value="C:nucleus"/>
    <property type="evidence" value="ECO:0007669"/>
    <property type="project" value="UniProtKB-SubCell"/>
</dbReference>
<dbReference type="InterPro" id="IPR001353">
    <property type="entry name" value="Proteasome_sua/b"/>
</dbReference>
<proteinExistence type="predicted"/>
<keyword evidence="7" id="KW-0378">Hydrolase</keyword>
<evidence type="ECO:0000256" key="1">
    <source>
        <dbReference type="ARBA" id="ARBA00001198"/>
    </source>
</evidence>
<sequence>MSSPFTLNWADDSHDLEKTNSQFDSLTPDYLKHPHKTGTTLMAASYDGGIMIAADTRTSTGTYVAGRLTDKLTKLTDKIYCCRSGSSADTQALAAIVKYHLSFYEEEIGEPASVGVAANIFRDLIYQYKYSLTAGIIVAGWDKRDGGQIYQITLGGMLKRLPVAFGGSGSVFIMGYVDSTFKPNMTRQECRDFLVKGITLAIHRDGSSGGCARLATINESGVEREDVTYDELPPLI</sequence>
<dbReference type="KEGG" id="tut:107360630"/>
<keyword evidence="8" id="KW-0647">Proteasome</keyword>
<dbReference type="InterPro" id="IPR023333">
    <property type="entry name" value="Proteasome_suB-type"/>
</dbReference>
<dbReference type="Gene3D" id="3.60.20.10">
    <property type="entry name" value="Glutamine Phosphoribosylpyrophosphate, subunit 1, domain 1"/>
    <property type="match status" value="1"/>
</dbReference>
<evidence type="ECO:0000256" key="11">
    <source>
        <dbReference type="ARBA" id="ARBA00026071"/>
    </source>
</evidence>
<comment type="subunit">
    <text evidence="11">The 26S proteasome consists of a 20S proteasome core and two 19S regulatory subunits. The 20S proteasome core is composed of 28 subunits that are arranged in four stacked rings, resulting in a barrel-shaped structure. The two end rings are each formed by seven alpha subunits, and the two central rings are each formed by seven beta subunits. The catalytic chamber with the active sites is on the inside of the barrel.</text>
</comment>
<evidence type="ECO:0000313" key="14">
    <source>
        <dbReference type="Proteomes" id="UP000015104"/>
    </source>
</evidence>
<keyword evidence="5" id="KW-0645">Protease</keyword>
<dbReference type="GO" id="GO:0051603">
    <property type="term" value="P:proteolysis involved in protein catabolic process"/>
    <property type="evidence" value="ECO:0007669"/>
    <property type="project" value="InterPro"/>
</dbReference>
<dbReference type="AlphaFoldDB" id="T1K420"/>